<feature type="region of interest" description="Disordered" evidence="1">
    <location>
        <begin position="22"/>
        <end position="47"/>
    </location>
</feature>
<sequence>MKTILMAAALLAGLAAGAPGRALTTTGPAAGAPAEVEHGGGCRKDSPPGRCCHAGSKPYHCH</sequence>
<feature type="compositionally biased region" description="Basic and acidic residues" evidence="1">
    <location>
        <begin position="35"/>
        <end position="47"/>
    </location>
</feature>
<feature type="signal peptide" evidence="2">
    <location>
        <begin position="1"/>
        <end position="17"/>
    </location>
</feature>
<evidence type="ECO:0000256" key="1">
    <source>
        <dbReference type="SAM" id="MobiDB-lite"/>
    </source>
</evidence>
<feature type="compositionally biased region" description="Low complexity" evidence="1">
    <location>
        <begin position="22"/>
        <end position="34"/>
    </location>
</feature>
<evidence type="ECO:0000256" key="2">
    <source>
        <dbReference type="SAM" id="SignalP"/>
    </source>
</evidence>
<dbReference type="AlphaFoldDB" id="A0A1I3F9G9"/>
<feature type="chain" id="PRO_5011652868" description="YHYH domain-containing protein" evidence="2">
    <location>
        <begin position="18"/>
        <end position="62"/>
    </location>
</feature>
<name>A0A1I3F9G9_9RHOB</name>
<organism evidence="3 4">
    <name type="scientific">Albimonas pacifica</name>
    <dbReference type="NCBI Taxonomy" id="1114924"/>
    <lineage>
        <taxon>Bacteria</taxon>
        <taxon>Pseudomonadati</taxon>
        <taxon>Pseudomonadota</taxon>
        <taxon>Alphaproteobacteria</taxon>
        <taxon>Rhodobacterales</taxon>
        <taxon>Paracoccaceae</taxon>
        <taxon>Albimonas</taxon>
    </lineage>
</organism>
<accession>A0A1I3F9G9</accession>
<dbReference type="STRING" id="1114924.SAMN05216258_104141"/>
<dbReference type="Proteomes" id="UP000199377">
    <property type="component" value="Unassembled WGS sequence"/>
</dbReference>
<protein>
    <recommendedName>
        <fullName evidence="5">YHYH domain-containing protein</fullName>
    </recommendedName>
</protein>
<evidence type="ECO:0000313" key="3">
    <source>
        <dbReference type="EMBL" id="SFI07853.1"/>
    </source>
</evidence>
<reference evidence="3 4" key="1">
    <citation type="submission" date="2016-10" db="EMBL/GenBank/DDBJ databases">
        <authorList>
            <person name="de Groot N.N."/>
        </authorList>
    </citation>
    <scope>NUCLEOTIDE SEQUENCE [LARGE SCALE GENOMIC DNA]</scope>
    <source>
        <strain evidence="3 4">CGMCC 1.11030</strain>
    </source>
</reference>
<gene>
    <name evidence="3" type="ORF">SAMN05216258_104141</name>
</gene>
<keyword evidence="2" id="KW-0732">Signal</keyword>
<dbReference type="EMBL" id="FOQH01000004">
    <property type="protein sequence ID" value="SFI07853.1"/>
    <property type="molecule type" value="Genomic_DNA"/>
</dbReference>
<keyword evidence="4" id="KW-1185">Reference proteome</keyword>
<dbReference type="RefSeq" id="WP_092859442.1">
    <property type="nucleotide sequence ID" value="NZ_FOQH01000004.1"/>
</dbReference>
<evidence type="ECO:0000313" key="4">
    <source>
        <dbReference type="Proteomes" id="UP000199377"/>
    </source>
</evidence>
<evidence type="ECO:0008006" key="5">
    <source>
        <dbReference type="Google" id="ProtNLM"/>
    </source>
</evidence>
<proteinExistence type="predicted"/>